<proteinExistence type="predicted"/>
<evidence type="ECO:0000256" key="1">
    <source>
        <dbReference type="SAM" id="MobiDB-lite"/>
    </source>
</evidence>
<name>A0ABY3YS48_STRRM</name>
<accession>A0ABY3YS48</accession>
<feature type="compositionally biased region" description="Polar residues" evidence="1">
    <location>
        <begin position="24"/>
        <end position="35"/>
    </location>
</feature>
<sequence length="288" mass="31364">MGVSAGLCPAGGRRRRCAEEADQRASTFPSVGTLESTKESATDRSRHAGPAPRRYETPLGRTAPAQQRFTVFPPTPAPRPTSAIHQRTCENRSITGHHRSGRHSVSGTLSESARDLTWRLPRPMPSPPVRNRVRVVAVQKVPLRLILIGQHTRRGPRRGSRKDRRVGVGAGYSPAVPVEFLTDEQAEAYGTFTEVPTRPEPERFFFLDDDDRDLTALRRSDARNAVQRPVSEASPAAFMASLITQGFRSGWRPASTLPSALAGPGKASRCCSATTPSSSPRLVITPTT</sequence>
<dbReference type="EMBL" id="CP094298">
    <property type="protein sequence ID" value="UNZ00770.1"/>
    <property type="molecule type" value="Genomic_DNA"/>
</dbReference>
<organism evidence="2 3">
    <name type="scientific">Streptomyces rimosus subsp. rimosus</name>
    <dbReference type="NCBI Taxonomy" id="132474"/>
    <lineage>
        <taxon>Bacteria</taxon>
        <taxon>Bacillati</taxon>
        <taxon>Actinomycetota</taxon>
        <taxon>Actinomycetes</taxon>
        <taxon>Kitasatosporales</taxon>
        <taxon>Streptomycetaceae</taxon>
        <taxon>Streptomyces</taxon>
    </lineage>
</organism>
<evidence type="ECO:0000313" key="2">
    <source>
        <dbReference type="EMBL" id="UNZ00770.1"/>
    </source>
</evidence>
<feature type="compositionally biased region" description="Basic and acidic residues" evidence="1">
    <location>
        <begin position="36"/>
        <end position="46"/>
    </location>
</feature>
<feature type="region of interest" description="Disordered" evidence="1">
    <location>
        <begin position="1"/>
        <end position="112"/>
    </location>
</feature>
<gene>
    <name evidence="2" type="ORF">SRIMR7_01295</name>
</gene>
<keyword evidence="3" id="KW-1185">Reference proteome</keyword>
<dbReference type="Proteomes" id="UP000829494">
    <property type="component" value="Chromosome"/>
</dbReference>
<evidence type="ECO:0000313" key="3">
    <source>
        <dbReference type="Proteomes" id="UP000829494"/>
    </source>
</evidence>
<protein>
    <submittedName>
        <fullName evidence="2">Uncharacterized protein</fullName>
    </submittedName>
</protein>
<reference evidence="2 3" key="1">
    <citation type="submission" date="2022-03" db="EMBL/GenBank/DDBJ databases">
        <title>Complete genome of Streptomyces rimosus ssp. rimosus R7 (=ATCC 10970).</title>
        <authorList>
            <person name="Beganovic S."/>
            <person name="Ruckert C."/>
            <person name="Busche T."/>
            <person name="Kalinowski J."/>
            <person name="Wittmann C."/>
        </authorList>
    </citation>
    <scope>NUCLEOTIDE SEQUENCE [LARGE SCALE GENOMIC DNA]</scope>
    <source>
        <strain evidence="2 3">R7</strain>
    </source>
</reference>